<dbReference type="Pfam" id="PF01261">
    <property type="entry name" value="AP_endonuc_2"/>
    <property type="match status" value="1"/>
</dbReference>
<feature type="domain" description="Xylose isomerase-like TIM barrel" evidence="1">
    <location>
        <begin position="50"/>
        <end position="217"/>
    </location>
</feature>
<dbReference type="EMBL" id="JAWRCP010000002">
    <property type="protein sequence ID" value="MDW6094804.1"/>
    <property type="molecule type" value="Genomic_DNA"/>
</dbReference>
<evidence type="ECO:0000259" key="1">
    <source>
        <dbReference type="Pfam" id="PF01261"/>
    </source>
</evidence>
<evidence type="ECO:0000313" key="2">
    <source>
        <dbReference type="EMBL" id="MDW6094804.1"/>
    </source>
</evidence>
<dbReference type="InterPro" id="IPR036237">
    <property type="entry name" value="Xyl_isomerase-like_sf"/>
</dbReference>
<dbReference type="Gene3D" id="3.20.20.150">
    <property type="entry name" value="Divalent-metal-dependent TIM barrel enzymes"/>
    <property type="match status" value="1"/>
</dbReference>
<proteinExistence type="predicted"/>
<name>A0ABU4J1S5_9VIBR</name>
<organism evidence="2 3">
    <name type="scientific">Vibrio rhizosphaerae</name>
    <dbReference type="NCBI Taxonomy" id="398736"/>
    <lineage>
        <taxon>Bacteria</taxon>
        <taxon>Pseudomonadati</taxon>
        <taxon>Pseudomonadota</taxon>
        <taxon>Gammaproteobacteria</taxon>
        <taxon>Vibrionales</taxon>
        <taxon>Vibrionaceae</taxon>
        <taxon>Vibrio</taxon>
    </lineage>
</organism>
<protein>
    <submittedName>
        <fullName evidence="2">TIM barrel protein</fullName>
    </submittedName>
</protein>
<keyword evidence="3" id="KW-1185">Reference proteome</keyword>
<dbReference type="SUPFAM" id="SSF51658">
    <property type="entry name" value="Xylose isomerase-like"/>
    <property type="match status" value="1"/>
</dbReference>
<dbReference type="InterPro" id="IPR013022">
    <property type="entry name" value="Xyl_isomerase-like_TIM-brl"/>
</dbReference>
<dbReference type="Proteomes" id="UP001279860">
    <property type="component" value="Unassembled WGS sequence"/>
</dbReference>
<dbReference type="RefSeq" id="WP_318585746.1">
    <property type="nucleotide sequence ID" value="NZ_JAWRCP010000002.1"/>
</dbReference>
<evidence type="ECO:0000313" key="3">
    <source>
        <dbReference type="Proteomes" id="UP001279860"/>
    </source>
</evidence>
<gene>
    <name evidence="2" type="ORF">SBX64_19865</name>
</gene>
<dbReference type="PANTHER" id="PTHR12110:SF21">
    <property type="entry name" value="XYLOSE ISOMERASE-LIKE TIM BARREL DOMAIN-CONTAINING PROTEIN"/>
    <property type="match status" value="1"/>
</dbReference>
<comment type="caution">
    <text evidence="2">The sequence shown here is derived from an EMBL/GenBank/DDBJ whole genome shotgun (WGS) entry which is preliminary data.</text>
</comment>
<dbReference type="PANTHER" id="PTHR12110">
    <property type="entry name" value="HYDROXYPYRUVATE ISOMERASE"/>
    <property type="match status" value="1"/>
</dbReference>
<accession>A0ABU4J1S5</accession>
<dbReference type="InterPro" id="IPR050312">
    <property type="entry name" value="IolE/XylAMocC-like"/>
</dbReference>
<reference evidence="2 3" key="1">
    <citation type="submission" date="2023-11" db="EMBL/GenBank/DDBJ databases">
        <title>Plant-associative lifestyle of Vibrio porteresiae and its evolutionary dynamics.</title>
        <authorList>
            <person name="Rameshkumar N."/>
            <person name="Kirti K."/>
        </authorList>
    </citation>
    <scope>NUCLEOTIDE SEQUENCE [LARGE SCALE GENOMIC DNA]</scope>
    <source>
        <strain evidence="2 3">MSSRF7</strain>
    </source>
</reference>
<sequence>MKNSVFQSLLERDLPGSKPLSATGEIGMELELYRTLWGVSEPLNAIAPQLKQAGFDGVEGRVILDDHKRAAFKHQLAQTGLSYIAIIFTGGDVIPDQSQTPDDHLNTLETQLEYAKALNARFVNVLAGNDRWPMETQVRFFRRAVEIASQAGMTCSFETHRGSSLYSPWVTLELMARVPELVFTMDISHWFLVCERLLDRPEDDLSEFLPRVFHIQARVGYDQGAQVPHPAAPEYQATLAFHQSLWQQVWQHHLDSGRSATTMTAEFGPDGYLHHLPFTDVPVADLWSLNDWIAKEERAHFQRFAAHT</sequence>